<dbReference type="STRING" id="1423814.HMPREF0549_1802"/>
<reference evidence="1 2" key="1">
    <citation type="submission" date="2009-01" db="EMBL/GenBank/DDBJ databases">
        <authorList>
            <person name="Qin X."/>
            <person name="Bachman B."/>
            <person name="Battles P."/>
            <person name="Bell A."/>
            <person name="Bess C."/>
            <person name="Bickham C."/>
            <person name="Chaboub L."/>
            <person name="Chen D."/>
            <person name="Coyle M."/>
            <person name="Deiros D.R."/>
            <person name="Dinh H."/>
            <person name="Forbes L."/>
            <person name="Fowler G."/>
            <person name="Francisco L."/>
            <person name="Fu Q."/>
            <person name="Gubbala S."/>
            <person name="Hale W."/>
            <person name="Han Y."/>
            <person name="Hemphill L."/>
            <person name="Highlander S.K."/>
            <person name="Hirani K."/>
            <person name="Hogues M."/>
            <person name="Jackson L."/>
            <person name="Jakkamsetti A."/>
            <person name="Javaid M."/>
            <person name="Jiang H."/>
            <person name="Korchina V."/>
            <person name="Kovar C."/>
            <person name="Lara F."/>
            <person name="Lee S."/>
            <person name="Mata R."/>
            <person name="Mathew T."/>
            <person name="Moen C."/>
            <person name="Morales K."/>
            <person name="Munidasa M."/>
            <person name="Nazareth L."/>
            <person name="Ngo R."/>
            <person name="Nguyen L."/>
            <person name="Okwuonu G."/>
            <person name="Ongeri F."/>
            <person name="Patil S."/>
            <person name="Petrosino J."/>
            <person name="Pham C."/>
            <person name="Pham P."/>
            <person name="Pu L.-L."/>
            <person name="Puazo M."/>
            <person name="Raj R."/>
            <person name="Reid J."/>
            <person name="Rouhana J."/>
            <person name="Saada N."/>
            <person name="Shang Y."/>
            <person name="Simmons D."/>
            <person name="Thornton R."/>
            <person name="Warren J."/>
            <person name="Weissenberger G."/>
            <person name="Zhang J."/>
            <person name="Zhang L."/>
            <person name="Zhou C."/>
            <person name="Zhu D."/>
            <person name="Muzny D."/>
            <person name="Worley K."/>
            <person name="Gibbs R."/>
        </authorList>
    </citation>
    <scope>NUCLEOTIDE SEQUENCE [LARGE SCALE GENOMIC DNA]</scope>
    <source>
        <strain evidence="1 2">ATCC 49540</strain>
    </source>
</reference>
<organism evidence="1 2">
    <name type="scientific">Limosilactobacillus vaginalis DSM 5837 = ATCC 49540</name>
    <dbReference type="NCBI Taxonomy" id="1423814"/>
    <lineage>
        <taxon>Bacteria</taxon>
        <taxon>Bacillati</taxon>
        <taxon>Bacillota</taxon>
        <taxon>Bacilli</taxon>
        <taxon>Lactobacillales</taxon>
        <taxon>Lactobacillaceae</taxon>
        <taxon>Limosilactobacillus</taxon>
    </lineage>
</organism>
<evidence type="ECO:0000313" key="1">
    <source>
        <dbReference type="EMBL" id="EEJ39749.1"/>
    </source>
</evidence>
<evidence type="ECO:0000313" key="2">
    <source>
        <dbReference type="Proteomes" id="UP000004483"/>
    </source>
</evidence>
<protein>
    <submittedName>
        <fullName evidence="1">Uncharacterized protein</fullName>
    </submittedName>
</protein>
<dbReference type="HOGENOM" id="CLU_1765724_0_0_9"/>
<comment type="caution">
    <text evidence="1">The sequence shown here is derived from an EMBL/GenBank/DDBJ whole genome shotgun (WGS) entry which is preliminary data.</text>
</comment>
<sequence>MAFKEIQPGQADWLNVLNDNLKNNKWDRQTNAGTLINGCTGWVSGTIGYDADMYVACITGWVTLPNKSVTEFSTNPFDGILDSKNLPVIGSAFMGQPSGQNNFSPMKFSNDGNLSILGNTGSQWDDKVTYTGWISMTFVGPRSQMKI</sequence>
<proteinExistence type="predicted"/>
<accession>C2EWG6</accession>
<dbReference type="RefSeq" id="WP_003717422.1">
    <property type="nucleotide sequence ID" value="NZ_AZGL01000003.1"/>
</dbReference>
<dbReference type="Proteomes" id="UP000004483">
    <property type="component" value="Unassembled WGS sequence"/>
</dbReference>
<gene>
    <name evidence="1" type="ORF">HMPREF0549_1802</name>
</gene>
<dbReference type="AlphaFoldDB" id="C2EWG6"/>
<dbReference type="EMBL" id="ACGV01000194">
    <property type="protein sequence ID" value="EEJ39749.1"/>
    <property type="molecule type" value="Genomic_DNA"/>
</dbReference>
<name>C2EWG6_9LACO</name>